<gene>
    <name evidence="2" type="ORF">CCUS01_02214</name>
</gene>
<protein>
    <submittedName>
        <fullName evidence="2">Uncharacterized protein</fullName>
    </submittedName>
</protein>
<organism evidence="2 3">
    <name type="scientific">Colletotrichum cuscutae</name>
    <dbReference type="NCBI Taxonomy" id="1209917"/>
    <lineage>
        <taxon>Eukaryota</taxon>
        <taxon>Fungi</taxon>
        <taxon>Dikarya</taxon>
        <taxon>Ascomycota</taxon>
        <taxon>Pezizomycotina</taxon>
        <taxon>Sordariomycetes</taxon>
        <taxon>Hypocreomycetidae</taxon>
        <taxon>Glomerellales</taxon>
        <taxon>Glomerellaceae</taxon>
        <taxon>Colletotrichum</taxon>
        <taxon>Colletotrichum acutatum species complex</taxon>
    </lineage>
</organism>
<comment type="caution">
    <text evidence="2">The sequence shown here is derived from an EMBL/GenBank/DDBJ whole genome shotgun (WGS) entry which is preliminary data.</text>
</comment>
<reference evidence="2" key="1">
    <citation type="submission" date="2016-11" db="EMBL/GenBank/DDBJ databases">
        <title>The genome sequence of Colletotrichum cuscutae.</title>
        <authorList>
            <person name="Baroncelli R."/>
        </authorList>
    </citation>
    <scope>NUCLEOTIDE SEQUENCE</scope>
    <source>
        <strain evidence="2">IMI 304802</strain>
    </source>
</reference>
<keyword evidence="3" id="KW-1185">Reference proteome</keyword>
<sequence>MTCESGFEGNSDIYGLGVRIGVYLQWCTSILAQNFYEPAVEGMQDANSTYQLAMTCGFMFITSRPSEGLKTIEGYIALLFCFAGACISSLQNRSAFSTVLSKNGVVEPPRRRVRTAGDMLLNAIISSYGIWFLFIGIGKLERTVCQERAFFFTSVALFGWFRFFLSAGFILGLLVSTLLLVAQAIILISWVSNSLDNNINMNQRIFGGVNDPTPDSTRQNQRVDVTISTGQLFGSMLALGLFITAVEETLDWNNISGVHQCADFSQLFPLMIGATNFARVAAQFLLDHGKGKIALKWAK</sequence>
<evidence type="ECO:0000313" key="2">
    <source>
        <dbReference type="EMBL" id="KAK1450757.1"/>
    </source>
</evidence>
<keyword evidence="1" id="KW-0472">Membrane</keyword>
<dbReference type="Proteomes" id="UP001239213">
    <property type="component" value="Unassembled WGS sequence"/>
</dbReference>
<keyword evidence="1" id="KW-0812">Transmembrane</keyword>
<dbReference type="AlphaFoldDB" id="A0AAI9U5M8"/>
<keyword evidence="1" id="KW-1133">Transmembrane helix</keyword>
<dbReference type="EMBL" id="MPDP01000304">
    <property type="protein sequence ID" value="KAK1450757.1"/>
    <property type="molecule type" value="Genomic_DNA"/>
</dbReference>
<proteinExistence type="predicted"/>
<evidence type="ECO:0000313" key="3">
    <source>
        <dbReference type="Proteomes" id="UP001239213"/>
    </source>
</evidence>
<evidence type="ECO:0000256" key="1">
    <source>
        <dbReference type="SAM" id="Phobius"/>
    </source>
</evidence>
<name>A0AAI9U5M8_9PEZI</name>
<accession>A0AAI9U5M8</accession>
<feature type="transmembrane region" description="Helical" evidence="1">
    <location>
        <begin position="119"/>
        <end position="137"/>
    </location>
</feature>